<organism evidence="4 5">
    <name type="scientific">Sutterella wadsworthensis HGA0223</name>
    <dbReference type="NCBI Taxonomy" id="1203554"/>
    <lineage>
        <taxon>Bacteria</taxon>
        <taxon>Pseudomonadati</taxon>
        <taxon>Pseudomonadota</taxon>
        <taxon>Betaproteobacteria</taxon>
        <taxon>Burkholderiales</taxon>
        <taxon>Sutterellaceae</taxon>
        <taxon>Sutterella</taxon>
    </lineage>
</organism>
<evidence type="ECO:0000259" key="3">
    <source>
        <dbReference type="SMART" id="SM00736"/>
    </source>
</evidence>
<dbReference type="eggNOG" id="COG5604">
    <property type="taxonomic scope" value="Bacteria"/>
</dbReference>
<dbReference type="InterPro" id="IPR015943">
    <property type="entry name" value="WD40/YVTN_repeat-like_dom_sf"/>
</dbReference>
<dbReference type="SUPFAM" id="SSF82171">
    <property type="entry name" value="DPP6 N-terminal domain-like"/>
    <property type="match status" value="1"/>
</dbReference>
<dbReference type="STRING" id="1203554.HMPREF1476_01344"/>
<dbReference type="Gene3D" id="2.60.40.10">
    <property type="entry name" value="Immunoglobulins"/>
    <property type="match status" value="4"/>
</dbReference>
<dbReference type="PANTHER" id="PTHR30344:SF1">
    <property type="entry name" value="6-PHOSPHOGLUCONOLACTONASE"/>
    <property type="match status" value="1"/>
</dbReference>
<dbReference type="InterPro" id="IPR013783">
    <property type="entry name" value="Ig-like_fold"/>
</dbReference>
<dbReference type="SUPFAM" id="SSF101908">
    <property type="entry name" value="Putative isomerase YbhE"/>
    <property type="match status" value="1"/>
</dbReference>
<dbReference type="PANTHER" id="PTHR30344">
    <property type="entry name" value="6-PHOSPHOGLUCONOLACTONASE-RELATED"/>
    <property type="match status" value="1"/>
</dbReference>
<dbReference type="GO" id="GO:0006006">
    <property type="term" value="P:glucose metabolic process"/>
    <property type="evidence" value="ECO:0007669"/>
    <property type="project" value="UniProtKB-KW"/>
</dbReference>
<dbReference type="Proteomes" id="UP000014400">
    <property type="component" value="Unassembled WGS sequence"/>
</dbReference>
<protein>
    <recommendedName>
        <fullName evidence="3">Dystroglycan-type cadherin-like domain-containing protein</fullName>
    </recommendedName>
</protein>
<feature type="domain" description="Dystroglycan-type cadherin-like" evidence="3">
    <location>
        <begin position="1605"/>
        <end position="1698"/>
    </location>
</feature>
<feature type="region of interest" description="Disordered" evidence="2">
    <location>
        <begin position="38"/>
        <end position="61"/>
    </location>
</feature>
<comment type="caution">
    <text evidence="4">The sequence shown here is derived from an EMBL/GenBank/DDBJ whole genome shotgun (WGS) entry which is preliminary data.</text>
</comment>
<evidence type="ECO:0000313" key="5">
    <source>
        <dbReference type="Proteomes" id="UP000014400"/>
    </source>
</evidence>
<reference evidence="4 5" key="1">
    <citation type="submission" date="2013-04" db="EMBL/GenBank/DDBJ databases">
        <title>The Genome Sequence of Sutterella wadsworthensis HGA0223.</title>
        <authorList>
            <consortium name="The Broad Institute Genomics Platform"/>
            <person name="Earl A."/>
            <person name="Ward D."/>
            <person name="Feldgarden M."/>
            <person name="Gevers D."/>
            <person name="Schmidt T.M."/>
            <person name="Dover J."/>
            <person name="Dai D."/>
            <person name="Walker B."/>
            <person name="Young S."/>
            <person name="Zeng Q."/>
            <person name="Gargeya S."/>
            <person name="Fitzgerald M."/>
            <person name="Haas B."/>
            <person name="Abouelleil A."/>
            <person name="Allen A.W."/>
            <person name="Alvarado L."/>
            <person name="Arachchi H.M."/>
            <person name="Berlin A.M."/>
            <person name="Chapman S.B."/>
            <person name="Gainer-Dewar J."/>
            <person name="Goldberg J."/>
            <person name="Griggs A."/>
            <person name="Gujja S."/>
            <person name="Hansen M."/>
            <person name="Howarth C."/>
            <person name="Imamovic A."/>
            <person name="Ireland A."/>
            <person name="Larimer J."/>
            <person name="McCowan C."/>
            <person name="Murphy C."/>
            <person name="Pearson M."/>
            <person name="Poon T.W."/>
            <person name="Priest M."/>
            <person name="Roberts A."/>
            <person name="Saif S."/>
            <person name="Shea T."/>
            <person name="Sisk P."/>
            <person name="Sykes S."/>
            <person name="Wortman J."/>
            <person name="Nusbaum C."/>
            <person name="Birren B."/>
        </authorList>
    </citation>
    <scope>NUCLEOTIDE SEQUENCE [LARGE SCALE GENOMIC DNA]</scope>
    <source>
        <strain evidence="4 5">HGA0223</strain>
    </source>
</reference>
<gene>
    <name evidence="4" type="ORF">HMPREF1476_01344</name>
</gene>
<feature type="domain" description="Dystroglycan-type cadherin-like" evidence="3">
    <location>
        <begin position="1699"/>
        <end position="1790"/>
    </location>
</feature>
<proteinExistence type="predicted"/>
<keyword evidence="1" id="KW-0119">Carbohydrate metabolism</keyword>
<feature type="domain" description="Dystroglycan-type cadherin-like" evidence="3">
    <location>
        <begin position="1506"/>
        <end position="1604"/>
    </location>
</feature>
<keyword evidence="1" id="KW-0313">Glucose metabolism</keyword>
<sequence length="2064" mass="216051">MTTANLSYGSLELALEPRMMFDAAAAATAAEVAADAQADANPPVSADPSAGDITVDQNGNPGAQVDLFGNVQVEPLADGKTYDSLTLQVSESGKGLALIVDGKEVLLTQGNKVQIGDPDADRYATVTVGADGTATVVIKIGSTQNADQLQTLIDGLALKVADGTAQTSADVTVKIDALSYMNDGGTADLDIDRTVKIESSYNFAPEVNVGGTELSGLTNAPGIENATKIFLSDNGNFAFVGDKDGDIAVFKVTDGKLSYLQTFDHSSVDGLGSITDIASSADGRVLYAVSGNNVFRFQVADNGDLTTEGQKEISGTGTSIAVSSDGTTCYIGYFADYGWGSSYGGTKISYENGQWNDSDIGENASMDFVSCGDYVIKFRNHEFAYGPELKVYGADGEELFSQDLDGIEEGDGVLNITASDNGLIAVQFGGKIQIYQANFAEKTFSKIAETDSSNVVDIALSPAGDRLYVLSSNDSGTLSEFRVTQEGLTPIKTTPAVGGDAAGLVVFDSGKVGIAAGGQVLSYEEAEVHNATLGESVNVGGSLSITDADRDAANSGSGNYGNVSVTFETNDEAKPSTAFEWTGADGYTLENGVIKNGDRTIAAVEKADGKIVLTFKDGATTADVAAVVKQVSFTVQSAAADGSVSVKTTVTDKDQSVEKTIQYEFSANQAPSASGSSAVENEYYNTTGMSSPIFKDVAINVGELNQKVSSMELTASGDFAEGEYWVVDGVRIPLDSSSDGTTKSGYAYQYVVADGKGVLTISFDGGIKTGAAQNVVNSMTYVNENAEAQVSERVFALTKVTDNGGTDNGGADSSIIDDVTATIRVHLSVDPDVSVDAPETSDTIFMHDGVITGADYYVNDLAQTPDGKTVFVMSSSGSDGSGTYTFYIYSRGDDGALTLKNAFELGSSPGGYPGSIVVSADGSSVYVKAISGENSFVIGVHGFMADADGTWSPIEGIDLTSESDSWQDISLDPSGKYFAALTEDTLYLYTVDADGSLKLISQFTRDEMNFADQNLTAIKFSGDGKSIYVQKDSMGDKSGIAVVAVGEGGSLNLVQSLNYETINADESGVKVDDEFMLWKVGSVVSSADGQHLYVYSASAIGSRYVLTFEKNDDGTLTLVQSLTVGADYGFEGESISIQEMHLSSDGKLLFASTEDGKMVEYTVDALSGFLTKAGSIDAGTEGFGKFIVSSDGKNIYFNSGSQGVYSASALPQIPYTGNSAEVGKYLSGVDADVEDYQDFSITIERNGGANTSDGFSFAKTIGYTFADGVITGADGTQLGSYSVEGGKLTITFTGSLNHDVFNTVLGAVKYDVPSDVAGEVVLKVTMIDNVGKSDAQIFSVKATDGSIETPDEETIHVPDPEQPTDFLANVDFSGIKDSILGHAASITVNVDYPNGTFGLSADSGLTLKDDGYVYSGDVKLGAWSAREGTLSITLEQGVDADKAEALLKAITFTASGAEPGADLSVDLSIGFTSSSGSSDSLLIDNAVTLQINDGPEFNETKYPDYALSGTLDVALGGSAGSITLPSDLFTDDVKVATVTVELLDENGNVIENGLQKLGLKFENGKLSGTVSKTGAYQLRITATDESGLTASRDVTLTIMENQPPVVVDGNVKVPEVVFNHETNFSVKDWFKDPNEADELTFTAVKGLPDGLTIDAKTGTISGTPQEVGAFSVTITASDGKNAPVEYTFKLTVRGNQAPQAVPDTAPSVVVGGNNSFELKDFIKDPDGDDLTFRVDGLPDNSGLSFDADTGRIYGTATVTEPFKLTITATDSYGLSNTFEVTVGVRTNSAPEFVGAGSTHEGLPAVFGDTAGGIRADLNTLFKDAEGDGFRVEITEPAELPEGVSFDADTGILKADANFENGLAVTVKATDAYGASTTRTIWIGTQIAPVTSADAGVANPAFGRGLDLLRDTGLGRGLEREDFRPTVLAADHPVFEPIFGKPAAPLEEPSASERLFALYKQTVDDERDAKLHTEEVRRDRAVERAVEKVERSDKSAARVTLNESAAELPSADLNDVAQKGLAALLDAETPEQSEVADTSLTAAIERHTVYAREGIFAKSDDLAAS</sequence>
<keyword evidence="5" id="KW-1185">Reference proteome</keyword>
<dbReference type="RefSeq" id="WP_016474570.1">
    <property type="nucleotide sequence ID" value="NZ_KE150480.1"/>
</dbReference>
<dbReference type="SMART" id="SM00736">
    <property type="entry name" value="CADG"/>
    <property type="match status" value="3"/>
</dbReference>
<dbReference type="Gene3D" id="2.130.10.10">
    <property type="entry name" value="YVTN repeat-like/Quinoprotein amine dehydrogenase"/>
    <property type="match status" value="3"/>
</dbReference>
<dbReference type="InterPro" id="IPR015919">
    <property type="entry name" value="Cadherin-like_sf"/>
</dbReference>
<evidence type="ECO:0000256" key="2">
    <source>
        <dbReference type="SAM" id="MobiDB-lite"/>
    </source>
</evidence>
<dbReference type="PATRIC" id="fig|1203554.3.peg.1406"/>
<accession>S3BCN8</accession>
<dbReference type="GO" id="GO:0016020">
    <property type="term" value="C:membrane"/>
    <property type="evidence" value="ECO:0007669"/>
    <property type="project" value="InterPro"/>
</dbReference>
<dbReference type="SUPFAM" id="SSF49313">
    <property type="entry name" value="Cadherin-like"/>
    <property type="match status" value="3"/>
</dbReference>
<dbReference type="InterPro" id="IPR006644">
    <property type="entry name" value="Cadg"/>
</dbReference>
<evidence type="ECO:0000313" key="4">
    <source>
        <dbReference type="EMBL" id="EPD99073.1"/>
    </source>
</evidence>
<dbReference type="Pfam" id="PF05345">
    <property type="entry name" value="He_PIG"/>
    <property type="match status" value="3"/>
</dbReference>
<dbReference type="EMBL" id="ATCF01000018">
    <property type="protein sequence ID" value="EPD99073.1"/>
    <property type="molecule type" value="Genomic_DNA"/>
</dbReference>
<dbReference type="GO" id="GO:0005509">
    <property type="term" value="F:calcium ion binding"/>
    <property type="evidence" value="ECO:0007669"/>
    <property type="project" value="InterPro"/>
</dbReference>
<name>S3BCN8_9BURK</name>
<dbReference type="GO" id="GO:0017057">
    <property type="term" value="F:6-phosphogluconolactonase activity"/>
    <property type="evidence" value="ECO:0007669"/>
    <property type="project" value="TreeGrafter"/>
</dbReference>
<dbReference type="HOGENOM" id="CLU_232918_0_0_4"/>
<dbReference type="InterPro" id="IPR050282">
    <property type="entry name" value="Cycloisomerase_2"/>
</dbReference>
<dbReference type="eggNOG" id="COG2706">
    <property type="taxonomic scope" value="Bacteria"/>
</dbReference>
<evidence type="ECO:0000256" key="1">
    <source>
        <dbReference type="ARBA" id="ARBA00022526"/>
    </source>
</evidence>